<protein>
    <recommendedName>
        <fullName evidence="5">Transmembrane protein</fullName>
    </recommendedName>
</protein>
<keyword evidence="4" id="KW-1185">Reference proteome</keyword>
<gene>
    <name evidence="3" type="ORF">TIFTF001_035755</name>
</gene>
<evidence type="ECO:0000256" key="2">
    <source>
        <dbReference type="SAM" id="Phobius"/>
    </source>
</evidence>
<organism evidence="3 4">
    <name type="scientific">Ficus carica</name>
    <name type="common">Common fig</name>
    <dbReference type="NCBI Taxonomy" id="3494"/>
    <lineage>
        <taxon>Eukaryota</taxon>
        <taxon>Viridiplantae</taxon>
        <taxon>Streptophyta</taxon>
        <taxon>Embryophyta</taxon>
        <taxon>Tracheophyta</taxon>
        <taxon>Spermatophyta</taxon>
        <taxon>Magnoliopsida</taxon>
        <taxon>eudicotyledons</taxon>
        <taxon>Gunneridae</taxon>
        <taxon>Pentapetalae</taxon>
        <taxon>rosids</taxon>
        <taxon>fabids</taxon>
        <taxon>Rosales</taxon>
        <taxon>Moraceae</taxon>
        <taxon>Ficeae</taxon>
        <taxon>Ficus</taxon>
    </lineage>
</organism>
<reference evidence="3" key="1">
    <citation type="submission" date="2023-07" db="EMBL/GenBank/DDBJ databases">
        <title>draft genome sequence of fig (Ficus carica).</title>
        <authorList>
            <person name="Takahashi T."/>
            <person name="Nishimura K."/>
        </authorList>
    </citation>
    <scope>NUCLEOTIDE SEQUENCE</scope>
</reference>
<feature type="transmembrane region" description="Helical" evidence="2">
    <location>
        <begin position="292"/>
        <end position="314"/>
    </location>
</feature>
<dbReference type="PANTHER" id="PTHR33133">
    <property type="entry name" value="OS08G0107100 PROTEIN-RELATED"/>
    <property type="match status" value="1"/>
</dbReference>
<dbReference type="AlphaFoldDB" id="A0AA88JAF2"/>
<evidence type="ECO:0000313" key="4">
    <source>
        <dbReference type="Proteomes" id="UP001187192"/>
    </source>
</evidence>
<feature type="transmembrane region" description="Helical" evidence="2">
    <location>
        <begin position="115"/>
        <end position="138"/>
    </location>
</feature>
<dbReference type="EMBL" id="BTGU01000353">
    <property type="protein sequence ID" value="GMN66695.1"/>
    <property type="molecule type" value="Genomic_DNA"/>
</dbReference>
<name>A0AA88JAF2_FICCA</name>
<sequence>MSETAAGFSLSQEPSSSSSSSFSSSCFLLQTPKILLDSLKIFLRNKQIFFSIFALSTLPLSALLFSLSLSSHRRRSHVLDLESLARLSPTRFEARQVWQESRDDAISLLYTKSLFLFPSFFFSLLAAVSAVSSVTLAVSGKRPTLHSAASAVKLTWKRPLATSLLVYALLLAYVHVPQTLSAAFPSPTPRFLILTVGSVVEVYLMAVMSLAVVVSIAEERFGWEAIRVGSGLMEGRRVCGWVLSGLFVCATAFIAGDLKKAMDGRDQLTPSSSSSSLFAAAIWVAAWLNDKVLLVVLYGVVVLWSYVVFAVFYCDCRRRHGLLKADIENATITV</sequence>
<keyword evidence="2" id="KW-1133">Transmembrane helix</keyword>
<dbReference type="Proteomes" id="UP001187192">
    <property type="component" value="Unassembled WGS sequence"/>
</dbReference>
<evidence type="ECO:0008006" key="5">
    <source>
        <dbReference type="Google" id="ProtNLM"/>
    </source>
</evidence>
<feature type="compositionally biased region" description="Low complexity" evidence="1">
    <location>
        <begin position="8"/>
        <end position="22"/>
    </location>
</feature>
<feature type="transmembrane region" description="Helical" evidence="2">
    <location>
        <begin position="48"/>
        <end position="69"/>
    </location>
</feature>
<feature type="transmembrane region" description="Helical" evidence="2">
    <location>
        <begin position="159"/>
        <end position="176"/>
    </location>
</feature>
<keyword evidence="2" id="KW-0472">Membrane</keyword>
<evidence type="ECO:0000256" key="1">
    <source>
        <dbReference type="SAM" id="MobiDB-lite"/>
    </source>
</evidence>
<proteinExistence type="predicted"/>
<accession>A0AA88JAF2</accession>
<keyword evidence="2" id="KW-0812">Transmembrane</keyword>
<feature type="transmembrane region" description="Helical" evidence="2">
    <location>
        <begin position="238"/>
        <end position="256"/>
    </location>
</feature>
<evidence type="ECO:0000313" key="3">
    <source>
        <dbReference type="EMBL" id="GMN66695.1"/>
    </source>
</evidence>
<feature type="region of interest" description="Disordered" evidence="1">
    <location>
        <begin position="1"/>
        <end position="22"/>
    </location>
</feature>
<dbReference type="PANTHER" id="PTHR33133:SF21">
    <property type="entry name" value="TRANSMEMBRANE PROTEIN"/>
    <property type="match status" value="1"/>
</dbReference>
<comment type="caution">
    <text evidence="3">The sequence shown here is derived from an EMBL/GenBank/DDBJ whole genome shotgun (WGS) entry which is preliminary data.</text>
</comment>
<feature type="transmembrane region" description="Helical" evidence="2">
    <location>
        <begin position="191"/>
        <end position="217"/>
    </location>
</feature>